<evidence type="ECO:0000256" key="2">
    <source>
        <dbReference type="SAM" id="MobiDB-lite"/>
    </source>
</evidence>
<gene>
    <name evidence="4" type="ORF">GFSPODELE1_LOCUS7567</name>
</gene>
<sequence length="287" mass="32010">MSDFVLREAPSETSPRVKPQPKSGSSAIPVPFEYTPSDDGTDENLLILLHGLGDTHAPFAKLGRQLKLPQTATLALRAPEQIPLLYEQAFQWYTSFDPLGELIDRPNPTPALELLSKVVKHLTEDCKWPPQRIHFFGFSQGGTVAAEFGLKWWKEEWGKRVRWEKERDTQQTKGSQNTEPEYTPRTLGSIVTVSGPLISYPTLTQPCTTPLFLVHRPAPSPEALPSSAIAAFKKGYGHFVEVKLSARGQGMPSGKEEMEPVMKFWSERLSRRQVEGLYEVVSGAAPI</sequence>
<dbReference type="InterPro" id="IPR050565">
    <property type="entry name" value="LYPA1-2/EST-like"/>
</dbReference>
<dbReference type="EMBL" id="OZ037948">
    <property type="protein sequence ID" value="CAL1709915.1"/>
    <property type="molecule type" value="Genomic_DNA"/>
</dbReference>
<dbReference type="PANTHER" id="PTHR10655:SF67">
    <property type="entry name" value="PHOSPHOLIPASE_CARBOXYLESTERASE SUPERFAMILY (AFU_ORTHOLOGUE AFUA_5G09340)"/>
    <property type="match status" value="1"/>
</dbReference>
<feature type="domain" description="Phospholipase/carboxylesterase/thioesterase" evidence="3">
    <location>
        <begin position="40"/>
        <end position="150"/>
    </location>
</feature>
<name>A0ABP1DQ54_9APHY</name>
<protein>
    <recommendedName>
        <fullName evidence="3">Phospholipase/carboxylesterase/thioesterase domain-containing protein</fullName>
    </recommendedName>
</protein>
<dbReference type="Gene3D" id="3.40.50.1820">
    <property type="entry name" value="alpha/beta hydrolase"/>
    <property type="match status" value="1"/>
</dbReference>
<dbReference type="Pfam" id="PF02230">
    <property type="entry name" value="Abhydrolase_2"/>
    <property type="match status" value="1"/>
</dbReference>
<feature type="region of interest" description="Disordered" evidence="2">
    <location>
        <begin position="163"/>
        <end position="183"/>
    </location>
</feature>
<evidence type="ECO:0000259" key="3">
    <source>
        <dbReference type="Pfam" id="PF02230"/>
    </source>
</evidence>
<accession>A0ABP1DQ54</accession>
<evidence type="ECO:0000313" key="5">
    <source>
        <dbReference type="Proteomes" id="UP001497453"/>
    </source>
</evidence>
<evidence type="ECO:0000313" key="4">
    <source>
        <dbReference type="EMBL" id="CAL1709915.1"/>
    </source>
</evidence>
<feature type="region of interest" description="Disordered" evidence="2">
    <location>
        <begin position="1"/>
        <end position="36"/>
    </location>
</feature>
<feature type="compositionally biased region" description="Polar residues" evidence="2">
    <location>
        <begin position="171"/>
        <end position="180"/>
    </location>
</feature>
<comment type="similarity">
    <text evidence="1">Belongs to the AB hydrolase superfamily. AB hydrolase 2 family.</text>
</comment>
<reference evidence="5" key="1">
    <citation type="submission" date="2024-04" db="EMBL/GenBank/DDBJ databases">
        <authorList>
            <person name="Shaw F."/>
            <person name="Minotto A."/>
        </authorList>
    </citation>
    <scope>NUCLEOTIDE SEQUENCE [LARGE SCALE GENOMIC DNA]</scope>
</reference>
<keyword evidence="5" id="KW-1185">Reference proteome</keyword>
<dbReference type="InterPro" id="IPR003140">
    <property type="entry name" value="PLipase/COase/thioEstase"/>
</dbReference>
<dbReference type="Proteomes" id="UP001497453">
    <property type="component" value="Chromosome 5"/>
</dbReference>
<dbReference type="SUPFAM" id="SSF53474">
    <property type="entry name" value="alpha/beta-Hydrolases"/>
    <property type="match status" value="1"/>
</dbReference>
<organism evidence="4 5">
    <name type="scientific">Somion occarium</name>
    <dbReference type="NCBI Taxonomy" id="3059160"/>
    <lineage>
        <taxon>Eukaryota</taxon>
        <taxon>Fungi</taxon>
        <taxon>Dikarya</taxon>
        <taxon>Basidiomycota</taxon>
        <taxon>Agaricomycotina</taxon>
        <taxon>Agaricomycetes</taxon>
        <taxon>Polyporales</taxon>
        <taxon>Cerrenaceae</taxon>
        <taxon>Somion</taxon>
    </lineage>
</organism>
<proteinExistence type="inferred from homology"/>
<dbReference type="InterPro" id="IPR029058">
    <property type="entry name" value="AB_hydrolase_fold"/>
</dbReference>
<feature type="compositionally biased region" description="Basic and acidic residues" evidence="2">
    <location>
        <begin position="1"/>
        <end position="10"/>
    </location>
</feature>
<evidence type="ECO:0000256" key="1">
    <source>
        <dbReference type="ARBA" id="ARBA00006499"/>
    </source>
</evidence>
<dbReference type="PANTHER" id="PTHR10655">
    <property type="entry name" value="LYSOPHOSPHOLIPASE-RELATED"/>
    <property type="match status" value="1"/>
</dbReference>